<sequence length="66" mass="7454">MCVKTLWGTQSMGGRFVISHGAVFKGERFLLSTSHLAPKLRDAQKLKCSVQYLLALLQYQCSSFSW</sequence>
<name>A0A1V4JBU2_PATFA</name>
<dbReference type="Proteomes" id="UP000190648">
    <property type="component" value="Unassembled WGS sequence"/>
</dbReference>
<reference evidence="1 2" key="1">
    <citation type="submission" date="2016-02" db="EMBL/GenBank/DDBJ databases">
        <title>Band-tailed pigeon sequencing and assembly.</title>
        <authorList>
            <person name="Soares A.E."/>
            <person name="Novak B.J."/>
            <person name="Rice E.S."/>
            <person name="O'Connell B."/>
            <person name="Chang D."/>
            <person name="Weber S."/>
            <person name="Shapiro B."/>
        </authorList>
    </citation>
    <scope>NUCLEOTIDE SEQUENCE [LARGE SCALE GENOMIC DNA]</scope>
    <source>
        <strain evidence="1">BTP2013</strain>
        <tissue evidence="1">Blood</tissue>
    </source>
</reference>
<keyword evidence="2" id="KW-1185">Reference proteome</keyword>
<comment type="caution">
    <text evidence="1">The sequence shown here is derived from an EMBL/GenBank/DDBJ whole genome shotgun (WGS) entry which is preliminary data.</text>
</comment>
<protein>
    <submittedName>
        <fullName evidence="1">Uncharacterized protein</fullName>
    </submittedName>
</protein>
<gene>
    <name evidence="1" type="ORF">AV530_012588</name>
</gene>
<dbReference type="AlphaFoldDB" id="A0A1V4JBU2"/>
<accession>A0A1V4JBU2</accession>
<evidence type="ECO:0000313" key="1">
    <source>
        <dbReference type="EMBL" id="OPJ69570.1"/>
    </source>
</evidence>
<organism evidence="1 2">
    <name type="scientific">Patagioenas fasciata monilis</name>
    <dbReference type="NCBI Taxonomy" id="372326"/>
    <lineage>
        <taxon>Eukaryota</taxon>
        <taxon>Metazoa</taxon>
        <taxon>Chordata</taxon>
        <taxon>Craniata</taxon>
        <taxon>Vertebrata</taxon>
        <taxon>Euteleostomi</taxon>
        <taxon>Archelosauria</taxon>
        <taxon>Archosauria</taxon>
        <taxon>Dinosauria</taxon>
        <taxon>Saurischia</taxon>
        <taxon>Theropoda</taxon>
        <taxon>Coelurosauria</taxon>
        <taxon>Aves</taxon>
        <taxon>Neognathae</taxon>
        <taxon>Neoaves</taxon>
        <taxon>Columbimorphae</taxon>
        <taxon>Columbiformes</taxon>
        <taxon>Columbidae</taxon>
        <taxon>Patagioenas</taxon>
    </lineage>
</organism>
<evidence type="ECO:0000313" key="2">
    <source>
        <dbReference type="Proteomes" id="UP000190648"/>
    </source>
</evidence>
<proteinExistence type="predicted"/>
<dbReference type="EMBL" id="LSYS01008075">
    <property type="protein sequence ID" value="OPJ69570.1"/>
    <property type="molecule type" value="Genomic_DNA"/>
</dbReference>